<protein>
    <submittedName>
        <fullName evidence="2">Collagen a1</fullName>
    </submittedName>
</protein>
<feature type="region of interest" description="Disordered" evidence="1">
    <location>
        <begin position="308"/>
        <end position="425"/>
    </location>
</feature>
<dbReference type="AlphaFoldDB" id="Q2S5W1"/>
<dbReference type="HOGENOM" id="CLU_645410_0_0_10"/>
<dbReference type="EMBL" id="CP000159">
    <property type="protein sequence ID" value="ABC43867.1"/>
    <property type="molecule type" value="Genomic_DNA"/>
</dbReference>
<dbReference type="EnsemblBacteria" id="ABC43867">
    <property type="protein sequence ID" value="ABC43867"/>
    <property type="gene ID" value="SRU_0274"/>
</dbReference>
<feature type="compositionally biased region" description="Basic and acidic residues" evidence="1">
    <location>
        <begin position="375"/>
        <end position="389"/>
    </location>
</feature>
<dbReference type="KEGG" id="sru:SRU_0274"/>
<gene>
    <name evidence="2" type="ordered locus">SRU_0274</name>
</gene>
<keyword evidence="2" id="KW-0176">Collagen</keyword>
<reference evidence="2 3" key="1">
    <citation type="journal article" date="2005" name="Proc. Natl. Acad. Sci. U.S.A.">
        <title>The genome of Salinibacter ruber: convergence and gene exchange among hyperhalophilic bacteria and archaea.</title>
        <authorList>
            <person name="Mongodin E.F."/>
            <person name="Nelson K.E."/>
            <person name="Daugherty S."/>
            <person name="Deboy R.T."/>
            <person name="Wister J."/>
            <person name="Khouri H."/>
            <person name="Weidman J."/>
            <person name="Walsh D.A."/>
            <person name="Papke R.T."/>
            <person name="Sanchez Perez G."/>
            <person name="Sharma A.K."/>
            <person name="Nesbo C.L."/>
            <person name="MacLeod D."/>
            <person name="Bapteste E."/>
            <person name="Doolittle W.F."/>
            <person name="Charlebois R.L."/>
            <person name="Legault B."/>
            <person name="Rodriguez-Valera F."/>
        </authorList>
    </citation>
    <scope>NUCLEOTIDE SEQUENCE [LARGE SCALE GENOMIC DNA]</scope>
    <source>
        <strain evidence="3">DSM 13855 / CECT 5946 / M31</strain>
    </source>
</reference>
<feature type="region of interest" description="Disordered" evidence="1">
    <location>
        <begin position="1"/>
        <end position="89"/>
    </location>
</feature>
<evidence type="ECO:0000256" key="1">
    <source>
        <dbReference type="SAM" id="MobiDB-lite"/>
    </source>
</evidence>
<organism evidence="2 3">
    <name type="scientific">Salinibacter ruber (strain DSM 13855 / M31)</name>
    <dbReference type="NCBI Taxonomy" id="309807"/>
    <lineage>
        <taxon>Bacteria</taxon>
        <taxon>Pseudomonadati</taxon>
        <taxon>Rhodothermota</taxon>
        <taxon>Rhodothermia</taxon>
        <taxon>Rhodothermales</taxon>
        <taxon>Salinibacteraceae</taxon>
        <taxon>Salinibacter</taxon>
    </lineage>
</organism>
<keyword evidence="3" id="KW-1185">Reference proteome</keyword>
<accession>Q2S5W1</accession>
<evidence type="ECO:0000313" key="2">
    <source>
        <dbReference type="EMBL" id="ABC43867.1"/>
    </source>
</evidence>
<dbReference type="Proteomes" id="UP000008674">
    <property type="component" value="Chromosome"/>
</dbReference>
<evidence type="ECO:0000313" key="3">
    <source>
        <dbReference type="Proteomes" id="UP000008674"/>
    </source>
</evidence>
<sequence length="425" mass="45830">MVAAVEPQLAPLRSRSPTSIAASAGRRKHMGGRGGLVADEGESERTTRRGASPSEEVRRHGVREAATQAGADGRRFGTENNPGRVGAPQREECCSLLAGSRGEKGNEPTRGPGSLHLHLVADVQQVLGDGGGDGPEVDRFLSDLARAEVDDPVRLPVAHPKVVRDDPVPRVQCPEQLRAQLHVDLRPQVQGHDRRLAQVGLKQVSLPKLDQVGDPGRLRVLAGLGDQLRIDLDADAAGAVSLGGGNRDAPVAATEVDHHVVAGHLGRLEHPVHNALRRGDVRDVLLDGVRVGDDRRLGQRLLLQDRRERVHGLTGSPQGQNGPEHEEGRGERNRYGTQTRHCRGSENDRQKSASEKRDWGHRADRPDIAFPKRGGRTDRSRPSDARRAGQDGQPMGRVAVRAPLPGARPKTGARPPAPGERITEK</sequence>
<proteinExistence type="predicted"/>
<feature type="compositionally biased region" description="Basic and acidic residues" evidence="1">
    <location>
        <begin position="323"/>
        <end position="334"/>
    </location>
</feature>
<name>Q2S5W1_SALRD</name>
<feature type="compositionally biased region" description="Basic and acidic residues" evidence="1">
    <location>
        <begin position="343"/>
        <end position="367"/>
    </location>
</feature>